<keyword evidence="3" id="KW-1185">Reference proteome</keyword>
<dbReference type="SMART" id="SM00317">
    <property type="entry name" value="SET"/>
    <property type="match status" value="1"/>
</dbReference>
<feature type="domain" description="SET" evidence="1">
    <location>
        <begin position="357"/>
        <end position="551"/>
    </location>
</feature>
<evidence type="ECO:0000313" key="2">
    <source>
        <dbReference type="EMBL" id="CAF9941536.1"/>
    </source>
</evidence>
<dbReference type="Pfam" id="PF00856">
    <property type="entry name" value="SET"/>
    <property type="match status" value="1"/>
</dbReference>
<dbReference type="InterPro" id="IPR019734">
    <property type="entry name" value="TPR_rpt"/>
</dbReference>
<dbReference type="PANTHER" id="PTHR47643:SF2">
    <property type="entry name" value="TPR DOMAIN PROTEIN (AFU_ORTHOLOGUE AFUA_5G12710)"/>
    <property type="match status" value="1"/>
</dbReference>
<dbReference type="Gene3D" id="2.170.270.10">
    <property type="entry name" value="SET domain"/>
    <property type="match status" value="1"/>
</dbReference>
<comment type="caution">
    <text evidence="2">The sequence shown here is derived from an EMBL/GenBank/DDBJ whole genome shotgun (WGS) entry which is preliminary data.</text>
</comment>
<dbReference type="InterPro" id="IPR053209">
    <property type="entry name" value="Gramillin-biosynth_MTr"/>
</dbReference>
<dbReference type="Proteomes" id="UP000664203">
    <property type="component" value="Unassembled WGS sequence"/>
</dbReference>
<dbReference type="SUPFAM" id="SSF48452">
    <property type="entry name" value="TPR-like"/>
    <property type="match status" value="1"/>
</dbReference>
<gene>
    <name evidence="2" type="ORF">ALECFALPRED_009178</name>
</gene>
<evidence type="ECO:0000313" key="3">
    <source>
        <dbReference type="Proteomes" id="UP000664203"/>
    </source>
</evidence>
<reference evidence="2" key="1">
    <citation type="submission" date="2021-03" db="EMBL/GenBank/DDBJ databases">
        <authorList>
            <person name="Tagirdzhanova G."/>
        </authorList>
    </citation>
    <scope>NUCLEOTIDE SEQUENCE</scope>
</reference>
<proteinExistence type="predicted"/>
<sequence length="763" mass="86257">MDVDDVSGTEQWIASLGKQEQTLEAAKKRKGERPRDMKSRGLVIHEFMLLHESLKFQKMYRSNGRHMMYTSWVAEPYPPSVAPLSTLQKLYINQMQLETHHRGSYALLRVATPPSVMVAVIMIVEDEKGNAVMLQLYQQEDTEYALAEDIVQLGGVCIVKEPYLKTMSNGGYGLRVDHVTDIVWLAQGDDRVPLGWRARISEVDKTAREWKEEGNAALKARDLHKAVKCYTNALRCPAVTTEEVQTIQLNRSLANLKLRCYDQALADATELSGEHKVSEKSLYRAARCLYELQRFQECHQTLSRLLEAHPNNAEAREQLLRTEKRLREQEIGEYDFKAMHKAAEGTPPHLDNATYTRPVAIKISEGRGRGLFTTRNVVAGELLLCEKAFTYCFASSEEGAGPSKASMLMNTHTKRGTVGTQADLITATVQKMLRNPSLIPSLSALHHGDYKPVEETEVDGLPIVDTFLVERIVALNVFGCPRTTLEIHFDPHSPEHQEREKSHHTTGIFIKASHINHSCYTNARRSFIGDMIIVRAARDIPADSEVCFWYTVPEPGRTWEKAQGKLKNWGFECACVICRQDKKTTKKVRAKRNALLEDLKEAFQAPGEGDLAKAERLLAAIEKTYSAPAKDVPRLELWEPYLLLTRIYTSQNNLQNVILSAFKVLSALGFVIAHSPPDSPPSLKVLQWGLTQDHVIETWTHLWTVFGKVAPLLRQKAEEYARITYKICVGEDETFDEKVGKLARETMFEGADLGRAFERVSIR</sequence>
<dbReference type="PROSITE" id="PS50280">
    <property type="entry name" value="SET"/>
    <property type="match status" value="1"/>
</dbReference>
<dbReference type="SMART" id="SM00028">
    <property type="entry name" value="TPR"/>
    <property type="match status" value="2"/>
</dbReference>
<dbReference type="Gene3D" id="1.25.40.10">
    <property type="entry name" value="Tetratricopeptide repeat domain"/>
    <property type="match status" value="1"/>
</dbReference>
<accession>A0A8H3PHQ2</accession>
<dbReference type="PANTHER" id="PTHR47643">
    <property type="entry name" value="TPR DOMAIN PROTEIN (AFU_ORTHOLOGUE AFUA_5G12710)"/>
    <property type="match status" value="1"/>
</dbReference>
<dbReference type="InterPro" id="IPR001214">
    <property type="entry name" value="SET_dom"/>
</dbReference>
<dbReference type="AlphaFoldDB" id="A0A8H3PHQ2"/>
<dbReference type="InterPro" id="IPR011990">
    <property type="entry name" value="TPR-like_helical_dom_sf"/>
</dbReference>
<name>A0A8H3PHQ2_9LECA</name>
<dbReference type="SUPFAM" id="SSF82199">
    <property type="entry name" value="SET domain"/>
    <property type="match status" value="1"/>
</dbReference>
<dbReference type="EMBL" id="CAJPDR010000667">
    <property type="protein sequence ID" value="CAF9941536.1"/>
    <property type="molecule type" value="Genomic_DNA"/>
</dbReference>
<evidence type="ECO:0000259" key="1">
    <source>
        <dbReference type="PROSITE" id="PS50280"/>
    </source>
</evidence>
<dbReference type="OrthoDB" id="438641at2759"/>
<dbReference type="InterPro" id="IPR046341">
    <property type="entry name" value="SET_dom_sf"/>
</dbReference>
<protein>
    <recommendedName>
        <fullName evidence="1">SET domain-containing protein</fullName>
    </recommendedName>
</protein>
<organism evidence="2 3">
    <name type="scientific">Alectoria fallacina</name>
    <dbReference type="NCBI Taxonomy" id="1903189"/>
    <lineage>
        <taxon>Eukaryota</taxon>
        <taxon>Fungi</taxon>
        <taxon>Dikarya</taxon>
        <taxon>Ascomycota</taxon>
        <taxon>Pezizomycotina</taxon>
        <taxon>Lecanoromycetes</taxon>
        <taxon>OSLEUM clade</taxon>
        <taxon>Lecanoromycetidae</taxon>
        <taxon>Lecanorales</taxon>
        <taxon>Lecanorineae</taxon>
        <taxon>Parmeliaceae</taxon>
        <taxon>Alectoria</taxon>
    </lineage>
</organism>